<comment type="caution">
    <text evidence="1">The sequence shown here is derived from an EMBL/GenBank/DDBJ whole genome shotgun (WGS) entry which is preliminary data.</text>
</comment>
<keyword evidence="2" id="KW-1185">Reference proteome</keyword>
<dbReference type="Proteomes" id="UP001287356">
    <property type="component" value="Unassembled WGS sequence"/>
</dbReference>
<name>A0AAE0JRP1_9PEZI</name>
<evidence type="ECO:0000313" key="1">
    <source>
        <dbReference type="EMBL" id="KAK3358540.1"/>
    </source>
</evidence>
<proteinExistence type="predicted"/>
<dbReference type="EMBL" id="JAULSN010000015">
    <property type="protein sequence ID" value="KAK3358540.1"/>
    <property type="molecule type" value="Genomic_DNA"/>
</dbReference>
<reference evidence="1" key="1">
    <citation type="journal article" date="2023" name="Mol. Phylogenet. Evol.">
        <title>Genome-scale phylogeny and comparative genomics of the fungal order Sordariales.</title>
        <authorList>
            <person name="Hensen N."/>
            <person name="Bonometti L."/>
            <person name="Westerberg I."/>
            <person name="Brannstrom I.O."/>
            <person name="Guillou S."/>
            <person name="Cros-Aarteil S."/>
            <person name="Calhoun S."/>
            <person name="Haridas S."/>
            <person name="Kuo A."/>
            <person name="Mondo S."/>
            <person name="Pangilinan J."/>
            <person name="Riley R."/>
            <person name="LaButti K."/>
            <person name="Andreopoulos B."/>
            <person name="Lipzen A."/>
            <person name="Chen C."/>
            <person name="Yan M."/>
            <person name="Daum C."/>
            <person name="Ng V."/>
            <person name="Clum A."/>
            <person name="Steindorff A."/>
            <person name="Ohm R.A."/>
            <person name="Martin F."/>
            <person name="Silar P."/>
            <person name="Natvig D.O."/>
            <person name="Lalanne C."/>
            <person name="Gautier V."/>
            <person name="Ament-Velasquez S.L."/>
            <person name="Kruys A."/>
            <person name="Hutchinson M.I."/>
            <person name="Powell A.J."/>
            <person name="Barry K."/>
            <person name="Miller A.N."/>
            <person name="Grigoriev I.V."/>
            <person name="Debuchy R."/>
            <person name="Gladieux P."/>
            <person name="Hiltunen Thoren M."/>
            <person name="Johannesson H."/>
        </authorList>
    </citation>
    <scope>NUCLEOTIDE SEQUENCE</scope>
    <source>
        <strain evidence="1">CBS 958.72</strain>
    </source>
</reference>
<sequence>MKFQITYSFFVAVATAQDSVPSPPIKGPTEALARFAPKAFVEVFSQNVTTNLIASIEKYISLSFNVVANGVSLTHDVRYPAMLSQHEYFSNMVMGPEQIIVVPSDESGQRGRVSLKYRRG</sequence>
<gene>
    <name evidence="1" type="ORF">B0T24DRAFT_599994</name>
</gene>
<reference evidence="1" key="2">
    <citation type="submission" date="2023-06" db="EMBL/GenBank/DDBJ databases">
        <authorList>
            <consortium name="Lawrence Berkeley National Laboratory"/>
            <person name="Haridas S."/>
            <person name="Hensen N."/>
            <person name="Bonometti L."/>
            <person name="Westerberg I."/>
            <person name="Brannstrom I.O."/>
            <person name="Guillou S."/>
            <person name="Cros-Aarteil S."/>
            <person name="Calhoun S."/>
            <person name="Kuo A."/>
            <person name="Mondo S."/>
            <person name="Pangilinan J."/>
            <person name="Riley R."/>
            <person name="Labutti K."/>
            <person name="Andreopoulos B."/>
            <person name="Lipzen A."/>
            <person name="Chen C."/>
            <person name="Yanf M."/>
            <person name="Daum C."/>
            <person name="Ng V."/>
            <person name="Clum A."/>
            <person name="Steindorff A."/>
            <person name="Ohm R."/>
            <person name="Martin F."/>
            <person name="Silar P."/>
            <person name="Natvig D."/>
            <person name="Lalanne C."/>
            <person name="Gautier V."/>
            <person name="Ament-Velasquez S.L."/>
            <person name="Kruys A."/>
            <person name="Hutchinson M.I."/>
            <person name="Powell A.J."/>
            <person name="Barry K."/>
            <person name="Miller A.N."/>
            <person name="Grigoriev I.V."/>
            <person name="Debuchy R."/>
            <person name="Gladieux P."/>
            <person name="Thoren M.H."/>
            <person name="Johannesson H."/>
        </authorList>
    </citation>
    <scope>NUCLEOTIDE SEQUENCE</scope>
    <source>
        <strain evidence="1">CBS 958.72</strain>
    </source>
</reference>
<evidence type="ECO:0000313" key="2">
    <source>
        <dbReference type="Proteomes" id="UP001287356"/>
    </source>
</evidence>
<dbReference type="AlphaFoldDB" id="A0AAE0JRP1"/>
<organism evidence="1 2">
    <name type="scientific">Lasiosphaeria ovina</name>
    <dbReference type="NCBI Taxonomy" id="92902"/>
    <lineage>
        <taxon>Eukaryota</taxon>
        <taxon>Fungi</taxon>
        <taxon>Dikarya</taxon>
        <taxon>Ascomycota</taxon>
        <taxon>Pezizomycotina</taxon>
        <taxon>Sordariomycetes</taxon>
        <taxon>Sordariomycetidae</taxon>
        <taxon>Sordariales</taxon>
        <taxon>Lasiosphaeriaceae</taxon>
        <taxon>Lasiosphaeria</taxon>
    </lineage>
</organism>
<protein>
    <submittedName>
        <fullName evidence="1">Uncharacterized protein</fullName>
    </submittedName>
</protein>
<accession>A0AAE0JRP1</accession>